<dbReference type="GO" id="GO:0004573">
    <property type="term" value="F:Glc3Man9GlcNAc2 oligosaccharide glucosidase activity"/>
    <property type="evidence" value="ECO:0007669"/>
    <property type="project" value="InterPro"/>
</dbReference>
<comment type="caution">
    <text evidence="5">The sequence shown here is derived from an EMBL/GenBank/DDBJ whole genome shotgun (WGS) entry which is preliminary data.</text>
</comment>
<evidence type="ECO:0000256" key="3">
    <source>
        <dbReference type="ARBA" id="ARBA00023295"/>
    </source>
</evidence>
<dbReference type="AlphaFoldDB" id="A0A846RMH1"/>
<dbReference type="RefSeq" id="WP_167990307.1">
    <property type="nucleotide sequence ID" value="NZ_JAATJL010000001.1"/>
</dbReference>
<evidence type="ECO:0000313" key="6">
    <source>
        <dbReference type="Proteomes" id="UP000547458"/>
    </source>
</evidence>
<name>A0A846RMH1_9MICC</name>
<dbReference type="Pfam" id="PF22422">
    <property type="entry name" value="MGH1-like_GH"/>
    <property type="match status" value="1"/>
</dbReference>
<gene>
    <name evidence="5" type="ORF">BJ994_000101</name>
</gene>
<evidence type="ECO:0000313" key="5">
    <source>
        <dbReference type="EMBL" id="NJC21025.1"/>
    </source>
</evidence>
<reference evidence="5 6" key="1">
    <citation type="submission" date="2020-03" db="EMBL/GenBank/DDBJ databases">
        <title>Sequencing the genomes of 1000 actinobacteria strains.</title>
        <authorList>
            <person name="Klenk H.-P."/>
        </authorList>
    </citation>
    <scope>NUCLEOTIDE SEQUENCE [LARGE SCALE GENOMIC DNA]</scope>
    <source>
        <strain evidence="5 6">DSM 16403</strain>
    </source>
</reference>
<dbReference type="InterPro" id="IPR054491">
    <property type="entry name" value="MGH1-like_GH"/>
</dbReference>
<evidence type="ECO:0000256" key="2">
    <source>
        <dbReference type="ARBA" id="ARBA00022801"/>
    </source>
</evidence>
<keyword evidence="2" id="KW-0378">Hydrolase</keyword>
<dbReference type="SUPFAM" id="SSF48208">
    <property type="entry name" value="Six-hairpin glycosidases"/>
    <property type="match status" value="1"/>
</dbReference>
<organism evidence="5 6">
    <name type="scientific">Arthrobacter pigmenti</name>
    <dbReference type="NCBI Taxonomy" id="271432"/>
    <lineage>
        <taxon>Bacteria</taxon>
        <taxon>Bacillati</taxon>
        <taxon>Actinomycetota</taxon>
        <taxon>Actinomycetes</taxon>
        <taxon>Micrococcales</taxon>
        <taxon>Micrococcaceae</taxon>
        <taxon>Arthrobacter</taxon>
    </lineage>
</organism>
<accession>A0A846RMH1</accession>
<dbReference type="PANTHER" id="PTHR10412:SF11">
    <property type="entry name" value="MANNOSYL-OLIGOSACCHARIDE GLUCOSIDASE"/>
    <property type="match status" value="1"/>
</dbReference>
<dbReference type="GO" id="GO:0006487">
    <property type="term" value="P:protein N-linked glycosylation"/>
    <property type="evidence" value="ECO:0007669"/>
    <property type="project" value="TreeGrafter"/>
</dbReference>
<dbReference type="Proteomes" id="UP000547458">
    <property type="component" value="Unassembled WGS sequence"/>
</dbReference>
<dbReference type="GO" id="GO:0009311">
    <property type="term" value="P:oligosaccharide metabolic process"/>
    <property type="evidence" value="ECO:0007669"/>
    <property type="project" value="InterPro"/>
</dbReference>
<dbReference type="Gene3D" id="1.50.10.10">
    <property type="match status" value="1"/>
</dbReference>
<comment type="similarity">
    <text evidence="1">Belongs to the glycosyl hydrolase 63 family.</text>
</comment>
<dbReference type="InterPro" id="IPR004888">
    <property type="entry name" value="Glycoside_hydrolase_63"/>
</dbReference>
<dbReference type="EMBL" id="JAATJL010000001">
    <property type="protein sequence ID" value="NJC21025.1"/>
    <property type="molecule type" value="Genomic_DNA"/>
</dbReference>
<keyword evidence="3" id="KW-0326">Glycosidase</keyword>
<feature type="domain" description="Mannosylglycerate hydrolase MGH1-like glycoside hydrolase" evidence="4">
    <location>
        <begin position="34"/>
        <end position="419"/>
    </location>
</feature>
<dbReference type="InterPro" id="IPR008928">
    <property type="entry name" value="6-hairpin_glycosidase_sf"/>
</dbReference>
<sequence length="434" mass="47937">MTALPDPAALTSAAVSVLKRNWAGSHTLPASGLYPHQWSWDSGFIALGLRHVDADRAQQELESILNGQWEDGRLPQIIYDVTRDDDYSPGASFWRSNDLPAAPLVPTTGLIQPPNHAWAAWEVHRTNPDASERNGFLARVYPRLVAWHEYLLVRRNRGGNGLASVVHPWESGMDNSPLWDEALARIPDTPQHVIRRPDLAHAGAGERPSTKEYGRYFWLAEQYRDHGCNDLEGEDSFVLEDPTFNALWARSELALADIARSLGLSPISHEQRAQELTSALESLYDADLGLYVARDVTTGSLVRKATISGIIPLILPGLGQAPAVLEALMGPGFLGSSPHMVPSYDMRAGDFEPAQYWRGPAWFNMTWLVILGLRVHGAHDDEAHRLAMNLQSLALAHDFPEYVDPVTGAPHGTRNFSWTAALALDLMHTEVAPL</sequence>
<evidence type="ECO:0000259" key="4">
    <source>
        <dbReference type="Pfam" id="PF22422"/>
    </source>
</evidence>
<evidence type="ECO:0000256" key="1">
    <source>
        <dbReference type="ARBA" id="ARBA00010833"/>
    </source>
</evidence>
<keyword evidence="6" id="KW-1185">Reference proteome</keyword>
<dbReference type="InterPro" id="IPR012341">
    <property type="entry name" value="6hp_glycosidase-like_sf"/>
</dbReference>
<dbReference type="PANTHER" id="PTHR10412">
    <property type="entry name" value="MANNOSYL-OLIGOSACCHARIDE GLUCOSIDASE"/>
    <property type="match status" value="1"/>
</dbReference>
<protein>
    <recommendedName>
        <fullName evidence="4">Mannosylglycerate hydrolase MGH1-like glycoside hydrolase domain-containing protein</fullName>
    </recommendedName>
</protein>
<proteinExistence type="inferred from homology"/>